<keyword evidence="3" id="KW-0805">Transcription regulation</keyword>
<dbReference type="Gene3D" id="1.10.10.10">
    <property type="entry name" value="Winged helix-like DNA-binding domain superfamily/Winged helix DNA-binding domain"/>
    <property type="match status" value="1"/>
</dbReference>
<accession>A0ABT9FVA7</accession>
<evidence type="ECO:0000256" key="2">
    <source>
        <dbReference type="ARBA" id="ARBA00023012"/>
    </source>
</evidence>
<evidence type="ECO:0000259" key="8">
    <source>
        <dbReference type="PROSITE" id="PS50110"/>
    </source>
</evidence>
<feature type="domain" description="Response regulatory" evidence="8">
    <location>
        <begin position="2"/>
        <end position="116"/>
    </location>
</feature>
<evidence type="ECO:0000313" key="10">
    <source>
        <dbReference type="EMBL" id="MDP4098635.1"/>
    </source>
</evidence>
<dbReference type="PANTHER" id="PTHR48111:SF22">
    <property type="entry name" value="REGULATOR OF RPOS"/>
    <property type="match status" value="1"/>
</dbReference>
<evidence type="ECO:0000256" key="3">
    <source>
        <dbReference type="ARBA" id="ARBA00023015"/>
    </source>
</evidence>
<evidence type="ECO:0000256" key="1">
    <source>
        <dbReference type="ARBA" id="ARBA00022553"/>
    </source>
</evidence>
<keyword evidence="5" id="KW-0804">Transcription</keyword>
<dbReference type="InterPro" id="IPR011006">
    <property type="entry name" value="CheY-like_superfamily"/>
</dbReference>
<comment type="caution">
    <text evidence="10">The sequence shown here is derived from an EMBL/GenBank/DDBJ whole genome shotgun (WGS) entry which is preliminary data.</text>
</comment>
<dbReference type="InterPro" id="IPR001789">
    <property type="entry name" value="Sig_transdc_resp-reg_receiver"/>
</dbReference>
<reference evidence="10 11" key="1">
    <citation type="submission" date="2022-10" db="EMBL/GenBank/DDBJ databases">
        <title>Paenibacillus description and whole genome data of maize root bacterial community.</title>
        <authorList>
            <person name="Marton D."/>
            <person name="Farkas M."/>
            <person name="Cserhati M."/>
        </authorList>
    </citation>
    <scope>NUCLEOTIDE SEQUENCE [LARGE SCALE GENOMIC DNA]</scope>
    <source>
        <strain evidence="10 11">P96</strain>
    </source>
</reference>
<evidence type="ECO:0000259" key="9">
    <source>
        <dbReference type="PROSITE" id="PS51755"/>
    </source>
</evidence>
<dbReference type="SMART" id="SM00448">
    <property type="entry name" value="REC"/>
    <property type="match status" value="1"/>
</dbReference>
<evidence type="ECO:0000256" key="4">
    <source>
        <dbReference type="ARBA" id="ARBA00023125"/>
    </source>
</evidence>
<dbReference type="InterPro" id="IPR016032">
    <property type="entry name" value="Sig_transdc_resp-reg_C-effctor"/>
</dbReference>
<protein>
    <submittedName>
        <fullName evidence="10">Response regulator transcription factor</fullName>
    </submittedName>
</protein>
<dbReference type="EMBL" id="JAPCKK010000030">
    <property type="protein sequence ID" value="MDP4098635.1"/>
    <property type="molecule type" value="Genomic_DNA"/>
</dbReference>
<dbReference type="SUPFAM" id="SSF46894">
    <property type="entry name" value="C-terminal effector domain of the bipartite response regulators"/>
    <property type="match status" value="1"/>
</dbReference>
<feature type="DNA-binding region" description="OmpR/PhoB-type" evidence="7">
    <location>
        <begin position="126"/>
        <end position="224"/>
    </location>
</feature>
<dbReference type="PROSITE" id="PS50110">
    <property type="entry name" value="RESPONSE_REGULATORY"/>
    <property type="match status" value="1"/>
</dbReference>
<dbReference type="InterPro" id="IPR036388">
    <property type="entry name" value="WH-like_DNA-bd_sf"/>
</dbReference>
<feature type="modified residue" description="4-aspartylphosphate" evidence="6">
    <location>
        <position position="51"/>
    </location>
</feature>
<organism evidence="10 11">
    <name type="scientific">Paenibacillus zeirhizosphaerae</name>
    <dbReference type="NCBI Taxonomy" id="2987519"/>
    <lineage>
        <taxon>Bacteria</taxon>
        <taxon>Bacillati</taxon>
        <taxon>Bacillota</taxon>
        <taxon>Bacilli</taxon>
        <taxon>Bacillales</taxon>
        <taxon>Paenibacillaceae</taxon>
        <taxon>Paenibacillus</taxon>
    </lineage>
</organism>
<dbReference type="SUPFAM" id="SSF52172">
    <property type="entry name" value="CheY-like"/>
    <property type="match status" value="1"/>
</dbReference>
<name>A0ABT9FVA7_9BACL</name>
<dbReference type="RefSeq" id="WP_305756257.1">
    <property type="nucleotide sequence ID" value="NZ_JAPCKK010000030.1"/>
</dbReference>
<dbReference type="Pfam" id="PF00072">
    <property type="entry name" value="Response_reg"/>
    <property type="match status" value="1"/>
</dbReference>
<sequence length="234" mass="26781">MEERILLVGGKSREHIRKGLEEAGYRVIYLHNAQEAAENVEDLEFDLLLLDADLPPLEANRLLNGMDEENKRIPVMMITDSEAVDKVVECFDRGAHDVVMAEVPAQVLHARIKNLLLIFRGTLQLNSRIKVADLVIDRGARKVRRGDGHIGLTTKEFDLLWYLALHVNQACSRQRILKHVWRHEYIADTNVVDVYIRHLRLKVDHGHKYKLIRTIRGVGYLLQEPPADASDSTT</sequence>
<dbReference type="Proteomes" id="UP001241848">
    <property type="component" value="Unassembled WGS sequence"/>
</dbReference>
<dbReference type="PANTHER" id="PTHR48111">
    <property type="entry name" value="REGULATOR OF RPOS"/>
    <property type="match status" value="1"/>
</dbReference>
<dbReference type="PROSITE" id="PS51755">
    <property type="entry name" value="OMPR_PHOB"/>
    <property type="match status" value="1"/>
</dbReference>
<evidence type="ECO:0000313" key="11">
    <source>
        <dbReference type="Proteomes" id="UP001241848"/>
    </source>
</evidence>
<evidence type="ECO:0000256" key="5">
    <source>
        <dbReference type="ARBA" id="ARBA00023163"/>
    </source>
</evidence>
<evidence type="ECO:0000256" key="7">
    <source>
        <dbReference type="PROSITE-ProRule" id="PRU01091"/>
    </source>
</evidence>
<dbReference type="Gene3D" id="3.40.50.2300">
    <property type="match status" value="1"/>
</dbReference>
<dbReference type="InterPro" id="IPR001867">
    <property type="entry name" value="OmpR/PhoB-type_DNA-bd"/>
</dbReference>
<keyword evidence="1 6" id="KW-0597">Phosphoprotein</keyword>
<dbReference type="Pfam" id="PF00486">
    <property type="entry name" value="Trans_reg_C"/>
    <property type="match status" value="1"/>
</dbReference>
<keyword evidence="4 7" id="KW-0238">DNA-binding</keyword>
<gene>
    <name evidence="10" type="ORF">OIN60_18030</name>
</gene>
<dbReference type="CDD" id="cd00383">
    <property type="entry name" value="trans_reg_C"/>
    <property type="match status" value="1"/>
</dbReference>
<proteinExistence type="predicted"/>
<dbReference type="SMART" id="SM00862">
    <property type="entry name" value="Trans_reg_C"/>
    <property type="match status" value="1"/>
</dbReference>
<evidence type="ECO:0000256" key="6">
    <source>
        <dbReference type="PROSITE-ProRule" id="PRU00169"/>
    </source>
</evidence>
<feature type="domain" description="OmpR/PhoB-type" evidence="9">
    <location>
        <begin position="126"/>
        <end position="224"/>
    </location>
</feature>
<keyword evidence="2" id="KW-0902">Two-component regulatory system</keyword>
<keyword evidence="11" id="KW-1185">Reference proteome</keyword>
<dbReference type="InterPro" id="IPR039420">
    <property type="entry name" value="WalR-like"/>
</dbReference>